<evidence type="ECO:0000313" key="2">
    <source>
        <dbReference type="EMBL" id="CAE0651411.1"/>
    </source>
</evidence>
<sequence length="120" mass="13239">MGERAAGAALARLGVSGKRFLFLAELFLADAAAPDIQFLRSWTSLKLRNSIHLLLLPELITLVTLVKSSGVYDGHHSPHHATEPSEVEQQEEHVREEQRRHQEFDHLSSTILLGGGAPLV</sequence>
<dbReference type="AlphaFoldDB" id="A0A7S3YH18"/>
<evidence type="ECO:0000256" key="1">
    <source>
        <dbReference type="SAM" id="MobiDB-lite"/>
    </source>
</evidence>
<reference evidence="2" key="1">
    <citation type="submission" date="2021-01" db="EMBL/GenBank/DDBJ databases">
        <authorList>
            <person name="Corre E."/>
            <person name="Pelletier E."/>
            <person name="Niang G."/>
            <person name="Scheremetjew M."/>
            <person name="Finn R."/>
            <person name="Kale V."/>
            <person name="Holt S."/>
            <person name="Cochrane G."/>
            <person name="Meng A."/>
            <person name="Brown T."/>
            <person name="Cohen L."/>
        </authorList>
    </citation>
    <scope>NUCLEOTIDE SEQUENCE</scope>
    <source>
        <strain evidence="2">CCMP3107</strain>
    </source>
</reference>
<accession>A0A7S3YH18</accession>
<feature type="compositionally biased region" description="Basic and acidic residues" evidence="1">
    <location>
        <begin position="90"/>
        <end position="102"/>
    </location>
</feature>
<gene>
    <name evidence="2" type="ORF">HAKA00212_LOCUS25432</name>
</gene>
<proteinExistence type="predicted"/>
<organism evidence="2">
    <name type="scientific">Heterosigma akashiwo</name>
    <name type="common">Chromophytic alga</name>
    <name type="synonym">Heterosigma carterae</name>
    <dbReference type="NCBI Taxonomy" id="2829"/>
    <lineage>
        <taxon>Eukaryota</taxon>
        <taxon>Sar</taxon>
        <taxon>Stramenopiles</taxon>
        <taxon>Ochrophyta</taxon>
        <taxon>Raphidophyceae</taxon>
        <taxon>Chattonellales</taxon>
        <taxon>Chattonellaceae</taxon>
        <taxon>Heterosigma</taxon>
    </lineage>
</organism>
<feature type="region of interest" description="Disordered" evidence="1">
    <location>
        <begin position="72"/>
        <end position="102"/>
    </location>
</feature>
<name>A0A7S3YH18_HETAK</name>
<protein>
    <submittedName>
        <fullName evidence="2">Uncharacterized protein</fullName>
    </submittedName>
</protein>
<feature type="compositionally biased region" description="Basic and acidic residues" evidence="1">
    <location>
        <begin position="73"/>
        <end position="83"/>
    </location>
</feature>
<dbReference type="EMBL" id="HBIU01058498">
    <property type="protein sequence ID" value="CAE0651411.1"/>
    <property type="molecule type" value="Transcribed_RNA"/>
</dbReference>